<dbReference type="EMBL" id="MU266346">
    <property type="protein sequence ID" value="KAH7928992.1"/>
    <property type="molecule type" value="Genomic_DNA"/>
</dbReference>
<keyword evidence="2" id="KW-1185">Reference proteome</keyword>
<proteinExistence type="predicted"/>
<accession>A0ACB8BU76</accession>
<evidence type="ECO:0000313" key="2">
    <source>
        <dbReference type="Proteomes" id="UP000790709"/>
    </source>
</evidence>
<evidence type="ECO:0000313" key="1">
    <source>
        <dbReference type="EMBL" id="KAH7928992.1"/>
    </source>
</evidence>
<sequence>MSETTGFINFEVANETFQTWYKVVGDLKAGVRPLVTLHGGPGMSHVYMISHSELFVTHGIPVVFYDQLGIGASTHLPDKPKEFWTVELFMDELDNVLDKLGIADDYDLLGHSWGGMLAADYASTRHPSGLHRLIISSAPPATSLWEQSMHQLLQGFPKEFREMLHKHEREGTTSDREYQDGMQVFYNKHTCTNKPWPQELTDSFAAMDEDPTVYQTMCALGPSEFHTIGSLKTWSTLDRLHTINRPTLLTNGIAEGAQDFCVMPFFEKIPRVKWVRFAETHIPFFEDKERYFNVLGEFLTVE</sequence>
<name>A0ACB8BU76_9AGAM</name>
<comment type="caution">
    <text evidence="1">The sequence shown here is derived from an EMBL/GenBank/DDBJ whole genome shotgun (WGS) entry which is preliminary data.</text>
</comment>
<organism evidence="1 2">
    <name type="scientific">Leucogyrophana mollusca</name>
    <dbReference type="NCBI Taxonomy" id="85980"/>
    <lineage>
        <taxon>Eukaryota</taxon>
        <taxon>Fungi</taxon>
        <taxon>Dikarya</taxon>
        <taxon>Basidiomycota</taxon>
        <taxon>Agaricomycotina</taxon>
        <taxon>Agaricomycetes</taxon>
        <taxon>Agaricomycetidae</taxon>
        <taxon>Boletales</taxon>
        <taxon>Boletales incertae sedis</taxon>
        <taxon>Leucogyrophana</taxon>
    </lineage>
</organism>
<gene>
    <name evidence="1" type="ORF">BV22DRAFT_1057785</name>
</gene>
<dbReference type="Proteomes" id="UP000790709">
    <property type="component" value="Unassembled WGS sequence"/>
</dbReference>
<reference evidence="1" key="1">
    <citation type="journal article" date="2021" name="New Phytol.">
        <title>Evolutionary innovations through gain and loss of genes in the ectomycorrhizal Boletales.</title>
        <authorList>
            <person name="Wu G."/>
            <person name="Miyauchi S."/>
            <person name="Morin E."/>
            <person name="Kuo A."/>
            <person name="Drula E."/>
            <person name="Varga T."/>
            <person name="Kohler A."/>
            <person name="Feng B."/>
            <person name="Cao Y."/>
            <person name="Lipzen A."/>
            <person name="Daum C."/>
            <person name="Hundley H."/>
            <person name="Pangilinan J."/>
            <person name="Johnson J."/>
            <person name="Barry K."/>
            <person name="LaButti K."/>
            <person name="Ng V."/>
            <person name="Ahrendt S."/>
            <person name="Min B."/>
            <person name="Choi I.G."/>
            <person name="Park H."/>
            <person name="Plett J.M."/>
            <person name="Magnuson J."/>
            <person name="Spatafora J.W."/>
            <person name="Nagy L.G."/>
            <person name="Henrissat B."/>
            <person name="Grigoriev I.V."/>
            <person name="Yang Z.L."/>
            <person name="Xu J."/>
            <person name="Martin F.M."/>
        </authorList>
    </citation>
    <scope>NUCLEOTIDE SEQUENCE</scope>
    <source>
        <strain evidence="1">KUC20120723A-06</strain>
    </source>
</reference>
<protein>
    <submittedName>
        <fullName evidence="1">Proline-specific peptidase</fullName>
    </submittedName>
</protein>